<dbReference type="Proteomes" id="UP001597365">
    <property type="component" value="Unassembled WGS sequence"/>
</dbReference>
<gene>
    <name evidence="1" type="ORF">ACFSJS_27855</name>
</gene>
<protein>
    <submittedName>
        <fullName evidence="1">RHS repeat-associated core domain-containing protein</fullName>
    </submittedName>
</protein>
<dbReference type="RefSeq" id="WP_380905263.1">
    <property type="nucleotide sequence ID" value="NZ_JBHUFU010000038.1"/>
</dbReference>
<dbReference type="Gene3D" id="2.180.10.10">
    <property type="entry name" value="RHS repeat-associated core"/>
    <property type="match status" value="1"/>
</dbReference>
<reference evidence="2" key="1">
    <citation type="journal article" date="2019" name="Int. J. Syst. Evol. Microbiol.">
        <title>The Global Catalogue of Microorganisms (GCM) 10K type strain sequencing project: providing services to taxonomists for standard genome sequencing and annotation.</title>
        <authorList>
            <consortium name="The Broad Institute Genomics Platform"/>
            <consortium name="The Broad Institute Genome Sequencing Center for Infectious Disease"/>
            <person name="Wu L."/>
            <person name="Ma J."/>
        </authorList>
    </citation>
    <scope>NUCLEOTIDE SEQUENCE [LARGE SCALE GENOMIC DNA]</scope>
    <source>
        <strain evidence="2">CGMCC 4.7455</strain>
    </source>
</reference>
<dbReference type="EMBL" id="JBHUFU010000038">
    <property type="protein sequence ID" value="MFD1833421.1"/>
    <property type="molecule type" value="Genomic_DNA"/>
</dbReference>
<proteinExistence type="predicted"/>
<organism evidence="1 2">
    <name type="scientific">Streptomyces desertarenae</name>
    <dbReference type="NCBI Taxonomy" id="2666184"/>
    <lineage>
        <taxon>Bacteria</taxon>
        <taxon>Bacillati</taxon>
        <taxon>Actinomycetota</taxon>
        <taxon>Actinomycetes</taxon>
        <taxon>Kitasatosporales</taxon>
        <taxon>Streptomycetaceae</taxon>
        <taxon>Streptomyces</taxon>
    </lineage>
</organism>
<sequence>MGVRLYNPATGRFPAVDPVHGGNPNAYEYVHADPLNRYDLDGKWSWRKTWRSTKRWVKRHRGGSGRTRLWVGDRWGRCGCLCRRGRRSGRHLGEVELEPPGLTAEHLRHRRPKRRRIWWWRRCLRLCGTSLPQEGALPLVHEAVPGHWTPPQDGATPSPEAVVAEVVNLWK</sequence>
<evidence type="ECO:0000313" key="1">
    <source>
        <dbReference type="EMBL" id="MFD1833421.1"/>
    </source>
</evidence>
<evidence type="ECO:0000313" key="2">
    <source>
        <dbReference type="Proteomes" id="UP001597365"/>
    </source>
</evidence>
<name>A0ABW4PVG2_9ACTN</name>
<dbReference type="InterPro" id="IPR022385">
    <property type="entry name" value="Rhs_assc_core"/>
</dbReference>
<keyword evidence="2" id="KW-1185">Reference proteome</keyword>
<comment type="caution">
    <text evidence="1">The sequence shown here is derived from an EMBL/GenBank/DDBJ whole genome shotgun (WGS) entry which is preliminary data.</text>
</comment>
<dbReference type="NCBIfam" id="TIGR03696">
    <property type="entry name" value="Rhs_assc_core"/>
    <property type="match status" value="1"/>
</dbReference>
<accession>A0ABW4PVG2</accession>